<comment type="similarity">
    <text evidence="1 5">Belongs to the FlgD family.</text>
</comment>
<comment type="function">
    <text evidence="4 5">Required for flagellar hook formation. May act as a scaffolding protein.</text>
</comment>
<keyword evidence="9" id="KW-1185">Reference proteome</keyword>
<reference evidence="8 9" key="1">
    <citation type="submission" date="2018-10" db="EMBL/GenBank/DDBJ databases">
        <title>Genomic Encyclopedia of Archaeal and Bacterial Type Strains, Phase II (KMG-II): from individual species to whole genera.</title>
        <authorList>
            <person name="Goeker M."/>
        </authorList>
    </citation>
    <scope>NUCLEOTIDE SEQUENCE [LARGE SCALE GENOMIC DNA]</scope>
    <source>
        <strain evidence="8 9">DSM 29317</strain>
    </source>
</reference>
<dbReference type="Proteomes" id="UP000271700">
    <property type="component" value="Unassembled WGS sequence"/>
</dbReference>
<dbReference type="EMBL" id="RCCT01000006">
    <property type="protein sequence ID" value="RLK00506.1"/>
    <property type="molecule type" value="Genomic_DNA"/>
</dbReference>
<feature type="domain" description="FlgD/Vpr Ig-like" evidence="7">
    <location>
        <begin position="110"/>
        <end position="174"/>
    </location>
</feature>
<dbReference type="Gene3D" id="2.60.40.4070">
    <property type="match status" value="1"/>
</dbReference>
<evidence type="ECO:0000256" key="3">
    <source>
        <dbReference type="ARBA" id="ARBA00022795"/>
    </source>
</evidence>
<gene>
    <name evidence="8" type="ORF">CLV75_3496</name>
</gene>
<sequence>MITLSSSTANPIATSGVPSNAQRSALTSDFETFLRMLTVQARNQDPLEPLDSSEYASQLAQYSMVEQQVKANELLSGLALTLGSVNLNQLASWVGMDVQVAAPFQFENQPVTLFSSAAPDATRAELIIRNTQGDVVDRITVPVDETEFEWHGVDSTGTAFLAGSYSASLASYKGDKLLAETPTAAFGRVVEAQVGDGAVMLTLESGAEVSANEVTQIRTGA</sequence>
<keyword evidence="8" id="KW-0969">Cilium</keyword>
<keyword evidence="8" id="KW-0966">Cell projection</keyword>
<dbReference type="InterPro" id="IPR005648">
    <property type="entry name" value="FlgD"/>
</dbReference>
<evidence type="ECO:0000259" key="7">
    <source>
        <dbReference type="Pfam" id="PF13860"/>
    </source>
</evidence>
<evidence type="ECO:0000256" key="4">
    <source>
        <dbReference type="ARBA" id="ARBA00024746"/>
    </source>
</evidence>
<dbReference type="AlphaFoldDB" id="A0A497Z5D6"/>
<dbReference type="Pfam" id="PF13860">
    <property type="entry name" value="FlgD_ig"/>
    <property type="match status" value="1"/>
</dbReference>
<keyword evidence="8" id="KW-0282">Flagellum</keyword>
<dbReference type="STRING" id="981384.GCA_000192475_02448"/>
<evidence type="ECO:0000313" key="8">
    <source>
        <dbReference type="EMBL" id="RLK00506.1"/>
    </source>
</evidence>
<proteinExistence type="inferred from homology"/>
<evidence type="ECO:0000256" key="2">
    <source>
        <dbReference type="ARBA" id="ARBA00016013"/>
    </source>
</evidence>
<feature type="region of interest" description="Disordered" evidence="6">
    <location>
        <begin position="1"/>
        <end position="21"/>
    </location>
</feature>
<name>A0A497Z5D6_9RHOB</name>
<dbReference type="Gene3D" id="2.30.30.910">
    <property type="match status" value="1"/>
</dbReference>
<dbReference type="OrthoDB" id="9785233at2"/>
<keyword evidence="3 5" id="KW-1005">Bacterial flagellum biogenesis</keyword>
<evidence type="ECO:0000256" key="1">
    <source>
        <dbReference type="ARBA" id="ARBA00010577"/>
    </source>
</evidence>
<evidence type="ECO:0000313" key="9">
    <source>
        <dbReference type="Proteomes" id="UP000271700"/>
    </source>
</evidence>
<accession>A0A497Z5D6</accession>
<dbReference type="GO" id="GO:0044781">
    <property type="term" value="P:bacterial-type flagellum organization"/>
    <property type="evidence" value="ECO:0007669"/>
    <property type="project" value="UniProtKB-UniRule"/>
</dbReference>
<evidence type="ECO:0000256" key="5">
    <source>
        <dbReference type="RuleBase" id="RU362076"/>
    </source>
</evidence>
<comment type="caution">
    <text evidence="8">The sequence shown here is derived from an EMBL/GenBank/DDBJ whole genome shotgun (WGS) entry which is preliminary data.</text>
</comment>
<dbReference type="InterPro" id="IPR025965">
    <property type="entry name" value="FlgD/Vpr_Ig-like"/>
</dbReference>
<evidence type="ECO:0000256" key="6">
    <source>
        <dbReference type="SAM" id="MobiDB-lite"/>
    </source>
</evidence>
<protein>
    <recommendedName>
        <fullName evidence="2 5">Basal-body rod modification protein FlgD</fullName>
    </recommendedName>
</protein>
<dbReference type="Pfam" id="PF03963">
    <property type="entry name" value="FlgD"/>
    <property type="match status" value="1"/>
</dbReference>
<organism evidence="8 9">
    <name type="scientific">Ruegeria conchae</name>
    <dbReference type="NCBI Taxonomy" id="981384"/>
    <lineage>
        <taxon>Bacteria</taxon>
        <taxon>Pseudomonadati</taxon>
        <taxon>Pseudomonadota</taxon>
        <taxon>Alphaproteobacteria</taxon>
        <taxon>Rhodobacterales</taxon>
        <taxon>Roseobacteraceae</taxon>
        <taxon>Ruegeria</taxon>
    </lineage>
</organism>
<dbReference type="RefSeq" id="WP_010440736.1">
    <property type="nucleotide sequence ID" value="NZ_AEYW01000007.1"/>
</dbReference>